<evidence type="ECO:0000313" key="2">
    <source>
        <dbReference type="Proteomes" id="UP001610563"/>
    </source>
</evidence>
<dbReference type="EMBL" id="JBFTWV010000577">
    <property type="protein sequence ID" value="KAL2779875.1"/>
    <property type="molecule type" value="Genomic_DNA"/>
</dbReference>
<name>A0ABR4FGD8_9EURO</name>
<reference evidence="1 2" key="1">
    <citation type="submission" date="2024-07" db="EMBL/GenBank/DDBJ databases">
        <title>Section-level genome sequencing and comparative genomics of Aspergillus sections Usti and Cavernicolus.</title>
        <authorList>
            <consortium name="Lawrence Berkeley National Laboratory"/>
            <person name="Nybo J.L."/>
            <person name="Vesth T.C."/>
            <person name="Theobald S."/>
            <person name="Frisvad J.C."/>
            <person name="Larsen T.O."/>
            <person name="Kjaerboelling I."/>
            <person name="Rothschild-Mancinelli K."/>
            <person name="Lyhne E.K."/>
            <person name="Kogle M.E."/>
            <person name="Barry K."/>
            <person name="Clum A."/>
            <person name="Na H."/>
            <person name="Ledsgaard L."/>
            <person name="Lin J."/>
            <person name="Lipzen A."/>
            <person name="Kuo A."/>
            <person name="Riley R."/>
            <person name="Mondo S."/>
            <person name="Labutti K."/>
            <person name="Haridas S."/>
            <person name="Pangalinan J."/>
            <person name="Salamov A.A."/>
            <person name="Simmons B.A."/>
            <person name="Magnuson J.K."/>
            <person name="Chen J."/>
            <person name="Drula E."/>
            <person name="Henrissat B."/>
            <person name="Wiebenga A."/>
            <person name="Lubbers R.J."/>
            <person name="Gomes A.C."/>
            <person name="Makela M.R."/>
            <person name="Stajich J."/>
            <person name="Grigoriev I.V."/>
            <person name="Mortensen U.H."/>
            <person name="De Vries R.P."/>
            <person name="Baker S.E."/>
            <person name="Andersen M.R."/>
        </authorList>
    </citation>
    <scope>NUCLEOTIDE SEQUENCE [LARGE SCALE GENOMIC DNA]</scope>
    <source>
        <strain evidence="1 2">CBS 209.92</strain>
    </source>
</reference>
<comment type="caution">
    <text evidence="1">The sequence shown here is derived from an EMBL/GenBank/DDBJ whole genome shotgun (WGS) entry which is preliminary data.</text>
</comment>
<gene>
    <name evidence="1" type="ORF">BJX66DRAFT_346002</name>
</gene>
<protein>
    <submittedName>
        <fullName evidence="1">Uncharacterized protein</fullName>
    </submittedName>
</protein>
<accession>A0ABR4FGD8</accession>
<organism evidence="1 2">
    <name type="scientific">Aspergillus keveii</name>
    <dbReference type="NCBI Taxonomy" id="714993"/>
    <lineage>
        <taxon>Eukaryota</taxon>
        <taxon>Fungi</taxon>
        <taxon>Dikarya</taxon>
        <taxon>Ascomycota</taxon>
        <taxon>Pezizomycotina</taxon>
        <taxon>Eurotiomycetes</taxon>
        <taxon>Eurotiomycetidae</taxon>
        <taxon>Eurotiales</taxon>
        <taxon>Aspergillaceae</taxon>
        <taxon>Aspergillus</taxon>
        <taxon>Aspergillus subgen. Nidulantes</taxon>
    </lineage>
</organism>
<dbReference type="Proteomes" id="UP001610563">
    <property type="component" value="Unassembled WGS sequence"/>
</dbReference>
<proteinExistence type="predicted"/>
<sequence>MITPMRLTKCARPPSSVWFTVLTCGVTLFTDTYLYALAVPVLPYTLANRAHVPEADGNVLAQKYRLAS</sequence>
<keyword evidence="2" id="KW-1185">Reference proteome</keyword>
<evidence type="ECO:0000313" key="1">
    <source>
        <dbReference type="EMBL" id="KAL2779875.1"/>
    </source>
</evidence>